<protein>
    <submittedName>
        <fullName evidence="3">Pentatricopeptide repeat</fullName>
    </submittedName>
</protein>
<dbReference type="InterPro" id="IPR046848">
    <property type="entry name" value="E_motif"/>
</dbReference>
<proteinExistence type="predicted"/>
<dbReference type="GO" id="GO:0009451">
    <property type="term" value="P:RNA modification"/>
    <property type="evidence" value="ECO:0007669"/>
    <property type="project" value="InterPro"/>
</dbReference>
<dbReference type="EMBL" id="MVGT01002876">
    <property type="protein sequence ID" value="OVA06237.1"/>
    <property type="molecule type" value="Genomic_DNA"/>
</dbReference>
<dbReference type="InterPro" id="IPR011990">
    <property type="entry name" value="TPR-like_helical_dom_sf"/>
</dbReference>
<keyword evidence="4" id="KW-1185">Reference proteome</keyword>
<dbReference type="NCBIfam" id="TIGR00756">
    <property type="entry name" value="PPR"/>
    <property type="match status" value="10"/>
</dbReference>
<dbReference type="AlphaFoldDB" id="A0A200Q787"/>
<dbReference type="FunFam" id="1.25.40.10:FF:000436">
    <property type="entry name" value="Pentatricopeptide repeat-containing protein At5g39350 family"/>
    <property type="match status" value="1"/>
</dbReference>
<dbReference type="InterPro" id="IPR046960">
    <property type="entry name" value="PPR_At4g14850-like_plant"/>
</dbReference>
<dbReference type="Pfam" id="PF13041">
    <property type="entry name" value="PPR_2"/>
    <property type="match status" value="6"/>
</dbReference>
<dbReference type="OrthoDB" id="1934782at2759"/>
<dbReference type="Gene3D" id="1.25.40.10">
    <property type="entry name" value="Tetratricopeptide repeat domain"/>
    <property type="match status" value="7"/>
</dbReference>
<dbReference type="FunCoup" id="A0A200Q787">
    <property type="interactions" value="74"/>
</dbReference>
<feature type="repeat" description="PPR" evidence="2">
    <location>
        <begin position="701"/>
        <end position="731"/>
    </location>
</feature>
<gene>
    <name evidence="3" type="ORF">BVC80_8869g2</name>
</gene>
<evidence type="ECO:0000256" key="2">
    <source>
        <dbReference type="PROSITE-ProRule" id="PRU00708"/>
    </source>
</evidence>
<dbReference type="InParanoid" id="A0A200Q787"/>
<feature type="repeat" description="PPR" evidence="2">
    <location>
        <begin position="159"/>
        <end position="193"/>
    </location>
</feature>
<reference evidence="3 4" key="1">
    <citation type="journal article" date="2017" name="Mol. Plant">
        <title>The Genome of Medicinal Plant Macleaya cordata Provides New Insights into Benzylisoquinoline Alkaloids Metabolism.</title>
        <authorList>
            <person name="Liu X."/>
            <person name="Liu Y."/>
            <person name="Huang P."/>
            <person name="Ma Y."/>
            <person name="Qing Z."/>
            <person name="Tang Q."/>
            <person name="Cao H."/>
            <person name="Cheng P."/>
            <person name="Zheng Y."/>
            <person name="Yuan Z."/>
            <person name="Zhou Y."/>
            <person name="Liu J."/>
            <person name="Tang Z."/>
            <person name="Zhuo Y."/>
            <person name="Zhang Y."/>
            <person name="Yu L."/>
            <person name="Huang J."/>
            <person name="Yang P."/>
            <person name="Peng Q."/>
            <person name="Zhang J."/>
            <person name="Jiang W."/>
            <person name="Zhang Z."/>
            <person name="Lin K."/>
            <person name="Ro D.K."/>
            <person name="Chen X."/>
            <person name="Xiong X."/>
            <person name="Shang Y."/>
            <person name="Huang S."/>
            <person name="Zeng J."/>
        </authorList>
    </citation>
    <scope>NUCLEOTIDE SEQUENCE [LARGE SCALE GENOMIC DNA]</scope>
    <source>
        <strain evidence="4">cv. BLH2017</strain>
        <tissue evidence="3">Root</tissue>
    </source>
</reference>
<feature type="repeat" description="PPR" evidence="2">
    <location>
        <begin position="733"/>
        <end position="767"/>
    </location>
</feature>
<organism evidence="3 4">
    <name type="scientific">Macleaya cordata</name>
    <name type="common">Five-seeded plume-poppy</name>
    <name type="synonym">Bocconia cordata</name>
    <dbReference type="NCBI Taxonomy" id="56857"/>
    <lineage>
        <taxon>Eukaryota</taxon>
        <taxon>Viridiplantae</taxon>
        <taxon>Streptophyta</taxon>
        <taxon>Embryophyta</taxon>
        <taxon>Tracheophyta</taxon>
        <taxon>Spermatophyta</taxon>
        <taxon>Magnoliopsida</taxon>
        <taxon>Ranunculales</taxon>
        <taxon>Papaveraceae</taxon>
        <taxon>Papaveroideae</taxon>
        <taxon>Macleaya</taxon>
    </lineage>
</organism>
<evidence type="ECO:0000256" key="1">
    <source>
        <dbReference type="ARBA" id="ARBA00022737"/>
    </source>
</evidence>
<accession>A0A200Q787</accession>
<dbReference type="PANTHER" id="PTHR47926">
    <property type="entry name" value="PENTATRICOPEPTIDE REPEAT-CONTAINING PROTEIN"/>
    <property type="match status" value="1"/>
</dbReference>
<feature type="repeat" description="PPR" evidence="2">
    <location>
        <begin position="631"/>
        <end position="665"/>
    </location>
</feature>
<comment type="caution">
    <text evidence="3">The sequence shown here is derived from an EMBL/GenBank/DDBJ whole genome shotgun (WGS) entry which is preliminary data.</text>
</comment>
<dbReference type="PROSITE" id="PS51375">
    <property type="entry name" value="PPR"/>
    <property type="match status" value="9"/>
</dbReference>
<dbReference type="FunFam" id="1.25.40.10:FF:000344">
    <property type="entry name" value="Pentatricopeptide repeat-containing protein"/>
    <property type="match status" value="1"/>
</dbReference>
<dbReference type="PANTHER" id="PTHR47926:SF441">
    <property type="entry name" value="PENTATRICOPEPTIDE REPEAT-CONTAINING PROTEIN"/>
    <property type="match status" value="1"/>
</dbReference>
<feature type="repeat" description="PPR" evidence="2">
    <location>
        <begin position="427"/>
        <end position="461"/>
    </location>
</feature>
<evidence type="ECO:0000313" key="4">
    <source>
        <dbReference type="Proteomes" id="UP000195402"/>
    </source>
</evidence>
<dbReference type="InterPro" id="IPR002885">
    <property type="entry name" value="PPR_rpt"/>
</dbReference>
<evidence type="ECO:0000313" key="3">
    <source>
        <dbReference type="EMBL" id="OVA06237.1"/>
    </source>
</evidence>
<feature type="repeat" description="PPR" evidence="2">
    <location>
        <begin position="326"/>
        <end position="360"/>
    </location>
</feature>
<dbReference type="Proteomes" id="UP000195402">
    <property type="component" value="Unassembled WGS sequence"/>
</dbReference>
<keyword evidence="1" id="KW-0677">Repeat</keyword>
<dbReference type="GO" id="GO:0003723">
    <property type="term" value="F:RNA binding"/>
    <property type="evidence" value="ECO:0007669"/>
    <property type="project" value="InterPro"/>
</dbReference>
<feature type="repeat" description="PPR" evidence="2">
    <location>
        <begin position="528"/>
        <end position="562"/>
    </location>
</feature>
<sequence length="961" mass="107054">MPQRQSQAAKNCKLIHAQTLKFGFGLDGKLGNAIVDLYSKCGDIDFAWKVFDRLDKRDGSAWNSIMSMYSRFDLPEEVVWVFGLMRNSNTPSNQFTFALVLSACGRLANVGLGREIHSELIKMGFYLNSFCEGSLINMYAKCDCLIDARRVFDGVHKPDTISWTSMIAGYVRVGLPEKALELFKEMQRVGGRPDQVAFVTIITACVSLGRLEDAIDLFAQMPNPNVVAWNVMISGHTKNGFEEEAVSFFRNMNLACVKPTRSTLGSVLSAIANLSALDQGQQVHCEAIKLGLASNVYVGSSLINVYSKCQVMESARKVFDEVDVRNTVLWNAMLGGYAQNNHPLEVMEIFSSMRSFGVKPDEFTYSSVLRAIAWLESLEMGRQLHSFIIKRNLGLNLVVGNALVNMYAKSGDLKDARRQFELIEERDNISWNAIIVGYVHEKDEEEAFRMFQKMIFNGFVPEEVSLSSILSGCANLQALEQGKQVHCFSVKVGLDLNIYAGSSLVDMYSKCGDMEAANNVLSEMPVQTVVSRNALIAGYIQSNNTEEAVYRFQEIQAEGLQPSKITFASILTACSESSRLNLGRQVHCYTLKSGVLHDDVFLGVSLLGMYLRSLSIEDAKKLFLEFPKQRSTVLWTCMISGHAQNGYSDKALWFFREMRSDDALPDQATFTSVLSACSGLAALQDGREVHCLIFHMGFNLDEYTCSALVDMYAKGGDIESSVKVFEEMDSKEDAISWNSMIVGFAKNGYAEDALRIFDQMKHLNVEPDDITFLGVLNACSHGGMVSEGREFFNLMIKYYGIQPRIDHYACMIDLLGRGGYLKEAEEFIDDLPFEPDCGIWATLLSACTVHRDEVRGKRAAEELIVLEPQNSSPYVLLSNIYAASKNWDGVNEVRNSMKERGVRKLPGCSWISVGTKTNLFVAGDKFHPSAGEVRAILKDLTALMREHGYVAIIGSVLDEED</sequence>
<dbReference type="FunFam" id="1.25.40.10:FF:000073">
    <property type="entry name" value="Pentatricopeptide repeat-containing protein chloroplastic"/>
    <property type="match status" value="1"/>
</dbReference>
<dbReference type="FunFam" id="1.25.40.10:FF:000351">
    <property type="entry name" value="Pentatricopeptide repeat-containing protein"/>
    <property type="match status" value="1"/>
</dbReference>
<feature type="repeat" description="PPR" evidence="2">
    <location>
        <begin position="58"/>
        <end position="92"/>
    </location>
</feature>
<dbReference type="Pfam" id="PF01535">
    <property type="entry name" value="PPR"/>
    <property type="match status" value="8"/>
</dbReference>
<dbReference type="FunFam" id="1.25.40.10:FF:000366">
    <property type="entry name" value="Pentatricopeptide (PPR) repeat-containing protein"/>
    <property type="match status" value="1"/>
</dbReference>
<dbReference type="FunFam" id="1.25.40.10:FF:000031">
    <property type="entry name" value="Pentatricopeptide repeat-containing protein mitochondrial"/>
    <property type="match status" value="1"/>
</dbReference>
<dbReference type="Pfam" id="PF20431">
    <property type="entry name" value="E_motif"/>
    <property type="match status" value="1"/>
</dbReference>
<dbReference type="OMA" id="YFLNMRK"/>
<name>A0A200Q787_MACCD</name>
<feature type="repeat" description="PPR" evidence="2">
    <location>
        <begin position="225"/>
        <end position="259"/>
    </location>
</feature>